<feature type="domain" description="Agenet" evidence="5">
    <location>
        <begin position="91"/>
        <end position="147"/>
    </location>
</feature>
<dbReference type="InterPro" id="IPR007930">
    <property type="entry name" value="DUF724"/>
</dbReference>
<keyword evidence="3" id="KW-0175">Coiled coil</keyword>
<feature type="compositionally biased region" description="Basic residues" evidence="4">
    <location>
        <begin position="633"/>
        <end position="642"/>
    </location>
</feature>
<feature type="compositionally biased region" description="Basic and acidic residues" evidence="4">
    <location>
        <begin position="887"/>
        <end position="900"/>
    </location>
</feature>
<feature type="compositionally biased region" description="Polar residues" evidence="4">
    <location>
        <begin position="557"/>
        <end position="573"/>
    </location>
</feature>
<dbReference type="OrthoDB" id="687110at2759"/>
<dbReference type="InParanoid" id="A0A251UXC6"/>
<dbReference type="Gramene" id="mRNA:HanXRQr2_Chr04g0176521">
    <property type="protein sequence ID" value="mRNA:HanXRQr2_Chr04g0176521"/>
    <property type="gene ID" value="HanXRQr2_Chr04g0176521"/>
</dbReference>
<keyword evidence="2" id="KW-0341">Growth regulation</keyword>
<evidence type="ECO:0000256" key="1">
    <source>
        <dbReference type="ARBA" id="ARBA00022448"/>
    </source>
</evidence>
<feature type="domain" description="Agenet" evidence="5">
    <location>
        <begin position="9"/>
        <end position="88"/>
    </location>
</feature>
<dbReference type="AlphaFoldDB" id="A0A251UXC6"/>
<evidence type="ECO:0000256" key="2">
    <source>
        <dbReference type="ARBA" id="ARBA00022604"/>
    </source>
</evidence>
<feature type="compositionally biased region" description="Polar residues" evidence="4">
    <location>
        <begin position="620"/>
        <end position="631"/>
    </location>
</feature>
<name>A0A251UXC6_HELAN</name>
<evidence type="ECO:0000313" key="6">
    <source>
        <dbReference type="EMBL" id="KAF5811018.1"/>
    </source>
</evidence>
<dbReference type="Pfam" id="PF05641">
    <property type="entry name" value="Agenet"/>
    <property type="match status" value="2"/>
</dbReference>
<feature type="region of interest" description="Disordered" evidence="4">
    <location>
        <begin position="804"/>
        <end position="911"/>
    </location>
</feature>
<reference evidence="7" key="2">
    <citation type="submission" date="2017-02" db="EMBL/GenBank/DDBJ databases">
        <title>Sunflower complete genome.</title>
        <authorList>
            <person name="Langlade N."/>
            <person name="Munos S."/>
        </authorList>
    </citation>
    <scope>NUCLEOTIDE SEQUENCE [LARGE SCALE GENOMIC DNA]</scope>
    <source>
        <tissue evidence="7">Leaves</tissue>
    </source>
</reference>
<dbReference type="FunCoup" id="A0A251UXC6">
    <property type="interactions" value="2246"/>
</dbReference>
<dbReference type="CDD" id="cd20405">
    <property type="entry name" value="Tudor_Agenet_AtDUF_rpt1_3"/>
    <property type="match status" value="1"/>
</dbReference>
<proteinExistence type="predicted"/>
<feature type="compositionally biased region" description="Basic and acidic residues" evidence="4">
    <location>
        <begin position="498"/>
        <end position="508"/>
    </location>
</feature>
<organism evidence="7 8">
    <name type="scientific">Helianthus annuus</name>
    <name type="common">Common sunflower</name>
    <dbReference type="NCBI Taxonomy" id="4232"/>
    <lineage>
        <taxon>Eukaryota</taxon>
        <taxon>Viridiplantae</taxon>
        <taxon>Streptophyta</taxon>
        <taxon>Embryophyta</taxon>
        <taxon>Tracheophyta</taxon>
        <taxon>Spermatophyta</taxon>
        <taxon>Magnoliopsida</taxon>
        <taxon>eudicotyledons</taxon>
        <taxon>Gunneridae</taxon>
        <taxon>Pentapetalae</taxon>
        <taxon>asterids</taxon>
        <taxon>campanulids</taxon>
        <taxon>Asterales</taxon>
        <taxon>Asteraceae</taxon>
        <taxon>Asteroideae</taxon>
        <taxon>Heliantheae alliance</taxon>
        <taxon>Heliantheae</taxon>
        <taxon>Helianthus</taxon>
    </lineage>
</organism>
<feature type="domain" description="Agenet" evidence="5">
    <location>
        <begin position="162"/>
        <end position="230"/>
    </location>
</feature>
<feature type="compositionally biased region" description="Basic and acidic residues" evidence="4">
    <location>
        <begin position="331"/>
        <end position="346"/>
    </location>
</feature>
<evidence type="ECO:0000256" key="4">
    <source>
        <dbReference type="SAM" id="MobiDB-lite"/>
    </source>
</evidence>
<dbReference type="SMART" id="SM00743">
    <property type="entry name" value="Agenet"/>
    <property type="match status" value="4"/>
</dbReference>
<dbReference type="PANTHER" id="PTHR31917">
    <property type="entry name" value="AGENET DOMAIN-CONTAINING PROTEIN-RELATED"/>
    <property type="match status" value="1"/>
</dbReference>
<dbReference type="PANTHER" id="PTHR31917:SF153">
    <property type="entry name" value="DUF724 DOMAIN-CONTAINING PROTEIN 3-RELATED"/>
    <property type="match status" value="1"/>
</dbReference>
<gene>
    <name evidence="7" type="ORF">HannXRQ_Chr04g0106261</name>
    <name evidence="6" type="ORF">HanXRQr2_Chr04g0176521</name>
</gene>
<evidence type="ECO:0000313" key="8">
    <source>
        <dbReference type="Proteomes" id="UP000215914"/>
    </source>
</evidence>
<dbReference type="Pfam" id="PF05266">
    <property type="entry name" value="DUF724"/>
    <property type="match status" value="1"/>
</dbReference>
<dbReference type="CDD" id="cd20406">
    <property type="entry name" value="Tudor_Agenet_AtDUF_rpt2_4"/>
    <property type="match status" value="2"/>
</dbReference>
<evidence type="ECO:0000259" key="5">
    <source>
        <dbReference type="SMART" id="SM00743"/>
    </source>
</evidence>
<feature type="coiled-coil region" evidence="3">
    <location>
        <begin position="1054"/>
        <end position="1123"/>
    </location>
</feature>
<dbReference type="STRING" id="4232.A0A251UXC6"/>
<reference evidence="6 8" key="1">
    <citation type="journal article" date="2017" name="Nature">
        <title>The sunflower genome provides insights into oil metabolism, flowering and Asterid evolution.</title>
        <authorList>
            <person name="Badouin H."/>
            <person name="Gouzy J."/>
            <person name="Grassa C.J."/>
            <person name="Murat F."/>
            <person name="Staton S.E."/>
            <person name="Cottret L."/>
            <person name="Lelandais-Briere C."/>
            <person name="Owens G.L."/>
            <person name="Carrere S."/>
            <person name="Mayjonade B."/>
            <person name="Legrand L."/>
            <person name="Gill N."/>
            <person name="Kane N.C."/>
            <person name="Bowers J.E."/>
            <person name="Hubner S."/>
            <person name="Bellec A."/>
            <person name="Berard A."/>
            <person name="Berges H."/>
            <person name="Blanchet N."/>
            <person name="Boniface M.C."/>
            <person name="Brunel D."/>
            <person name="Catrice O."/>
            <person name="Chaidir N."/>
            <person name="Claudel C."/>
            <person name="Donnadieu C."/>
            <person name="Faraut T."/>
            <person name="Fievet G."/>
            <person name="Helmstetter N."/>
            <person name="King M."/>
            <person name="Knapp S.J."/>
            <person name="Lai Z."/>
            <person name="Le Paslier M.C."/>
            <person name="Lippi Y."/>
            <person name="Lorenzon L."/>
            <person name="Mandel J.R."/>
            <person name="Marage G."/>
            <person name="Marchand G."/>
            <person name="Marquand E."/>
            <person name="Bret-Mestries E."/>
            <person name="Morien E."/>
            <person name="Nambeesan S."/>
            <person name="Nguyen T."/>
            <person name="Pegot-Espagnet P."/>
            <person name="Pouilly N."/>
            <person name="Raftis F."/>
            <person name="Sallet E."/>
            <person name="Schiex T."/>
            <person name="Thomas J."/>
            <person name="Vandecasteele C."/>
            <person name="Vares D."/>
            <person name="Vear F."/>
            <person name="Vautrin S."/>
            <person name="Crespi M."/>
            <person name="Mangin B."/>
            <person name="Burke J.M."/>
            <person name="Salse J."/>
            <person name="Munos S."/>
            <person name="Vincourt P."/>
            <person name="Rieseberg L.H."/>
            <person name="Langlade N.B."/>
        </authorList>
    </citation>
    <scope>NUCLEOTIDE SEQUENCE [LARGE SCALE GENOMIC DNA]</scope>
    <source>
        <strain evidence="8">cv. SF193</strain>
        <tissue evidence="6">Leaves</tissue>
    </source>
</reference>
<dbReference type="EMBL" id="CM007893">
    <property type="protein sequence ID" value="OTG27998.1"/>
    <property type="molecule type" value="Genomic_DNA"/>
</dbReference>
<feature type="compositionally biased region" description="Basic and acidic residues" evidence="4">
    <location>
        <begin position="579"/>
        <end position="589"/>
    </location>
</feature>
<feature type="compositionally biased region" description="Polar residues" evidence="4">
    <location>
        <begin position="877"/>
        <end position="886"/>
    </location>
</feature>
<evidence type="ECO:0000256" key="3">
    <source>
        <dbReference type="SAM" id="Coils"/>
    </source>
</evidence>
<keyword evidence="1" id="KW-0813">Transport</keyword>
<dbReference type="Proteomes" id="UP000215914">
    <property type="component" value="Chromosome 4"/>
</dbReference>
<reference evidence="6" key="3">
    <citation type="submission" date="2020-06" db="EMBL/GenBank/DDBJ databases">
        <title>Helianthus annuus Genome sequencing and assembly Release 2.</title>
        <authorList>
            <person name="Gouzy J."/>
            <person name="Langlade N."/>
            <person name="Munos S."/>
        </authorList>
    </citation>
    <scope>NUCLEOTIDE SEQUENCE</scope>
    <source>
        <tissue evidence="6">Leaves</tissue>
    </source>
</reference>
<accession>A0A251UXC6</accession>
<dbReference type="InterPro" id="IPR014002">
    <property type="entry name" value="Agenet_dom_plant"/>
</dbReference>
<protein>
    <submittedName>
        <fullName evidence="6">Agenet-like domain-containing protein</fullName>
    </submittedName>
    <submittedName>
        <fullName evidence="7">Putative agenet-like domain, Agenet domain, plant type</fullName>
    </submittedName>
</protein>
<feature type="compositionally biased region" description="Polar residues" evidence="4">
    <location>
        <begin position="391"/>
        <end position="410"/>
    </location>
</feature>
<feature type="domain" description="Agenet" evidence="5">
    <location>
        <begin position="232"/>
        <end position="288"/>
    </location>
</feature>
<feature type="compositionally biased region" description="Basic and acidic residues" evidence="4">
    <location>
        <begin position="835"/>
        <end position="846"/>
    </location>
</feature>
<feature type="compositionally biased region" description="Polar residues" evidence="4">
    <location>
        <begin position="847"/>
        <end position="862"/>
    </location>
</feature>
<feature type="region of interest" description="Disordered" evidence="4">
    <location>
        <begin position="322"/>
        <end position="662"/>
    </location>
</feature>
<sequence>MDNNPTSLSFLTKGSKVEVSSTQDDSTGAWYVATVIHPPPSIIAPNHHTRNNLVYVEYHNLLSDDGSSTRLREYANISYVRPSPLPDSNPPNFQLYDVVEAFYRDGWWTGVVTGVVDTCKFVVGFENPSGEVEFRGSELRLHKKWVGGKWVQQPHKQVTAGWMFTVGKKVEVSFEKESLRDVWFPATVLKNSGNSTFLVEYRQPGAGDEGVLQKVTVDYHHIRPSPPHLRDKNFVLLEKVDAYYDFGWWCGVITKSLADNRYNVFFKHTKKEQEFIYSRVRPHMEWKGGKWFSTSQGDAAVRTPHSLIDNKIEQAAPIIGKQSSVATSVTKSEHQKNLDSNDKTSPNDETMNDDSVRKKKHTSVGQSDGVDSEVSGMTDQGFSKKGGTADQIEQATPNVGKQSPVATSIMTRKRQKHLDSNDKTSPDDEITEDDSSKKEKHSSVGQPEGVDSEVSGKKGDTAVKTAHSLIDNQIEQATPITGKRSLVATPITKSKRQKNLESNDKTSPNDEIVNDDSSKKEKHPSVGQPEDVDSEASGMTDKAFSKKGDTADIPIEQATSIIGKQSPVATSILTRKRQKNLDSSDKTSPNDEIMNDDSSKKEKHPSVGQLEGVDSEVSEMTDQAFSKTENLSHGKKVQSKRGKSIEPKVPTTCSSKKKGKGSRLINELKSLQTLTDGSEVDLVKPRTRASVEQEDATDDFVFVVMGLQCNKMTVSQEEMVQNLPDENNQDVAKSDTTQPDVPLAVAPLTEVDQEGNEGNVASVALKRKRGRPFKSQALSPKTPATVDHEIRNVVPSTLSVVEDGQRREVDLTTSSETKSLEENQGPVNEQPVAEKQNESLVKDKLPNENNTDLHVQEGTQTKRYPARKRKQAKRRTISINAKSPAQDSRDASKEKADGSLEKNSTTEASVGVDSLVTEGTVEQSSKASEGWLTSGNFPFIRSTTLWKTLESMDAFRMLPQKPHFRPLLEGVREGAQEGLAIGTMVTFSTMFDKTRSLRLDDPRSAIGDCLETLVELENNGFDVKALRERLTGLLLIKDKQEGLKEKSKGFVEKLEEDKTDGKRIEEEMEEINRQMRELEERRKQAMLKKEKRLSELRVMETVIDGIKQEIREVEAEFDELAAAPFVV</sequence>
<feature type="compositionally biased region" description="Polar residues" evidence="4">
    <location>
        <begin position="470"/>
        <end position="479"/>
    </location>
</feature>
<feature type="region of interest" description="Disordered" evidence="4">
    <location>
        <begin position="752"/>
        <end position="790"/>
    </location>
</feature>
<dbReference type="EMBL" id="MNCJ02000319">
    <property type="protein sequence ID" value="KAF5811018.1"/>
    <property type="molecule type" value="Genomic_DNA"/>
</dbReference>
<dbReference type="OMA" id="WNPATIL"/>
<dbReference type="InterPro" id="IPR008395">
    <property type="entry name" value="Agenet-like_dom"/>
</dbReference>
<feature type="compositionally biased region" description="Basic and acidic residues" evidence="4">
    <location>
        <begin position="417"/>
        <end position="426"/>
    </location>
</feature>
<evidence type="ECO:0000313" key="7">
    <source>
        <dbReference type="EMBL" id="OTG27998.1"/>
    </source>
</evidence>
<feature type="compositionally biased region" description="Basic residues" evidence="4">
    <location>
        <begin position="864"/>
        <end position="876"/>
    </location>
</feature>
<keyword evidence="8" id="KW-1185">Reference proteome</keyword>